<keyword evidence="3" id="KW-1185">Reference proteome</keyword>
<accession>A0A060UUM3</accession>
<dbReference type="AlphaFoldDB" id="A0A060UUM3"/>
<gene>
    <name evidence="2" type="ORF">AFERRI_10792</name>
    <name evidence="1" type="ORF">AFERRI_80064</name>
</gene>
<dbReference type="Proteomes" id="UP000193925">
    <property type="component" value="Chromosome AFERRI"/>
</dbReference>
<sequence>MNHICGVKNISEQEKKDLLARSFEGGVSYVNPLLDCADSESRSANQIMAGLGFRGELTVFDKSGSSSEDGSINDADMDNLRHMLGIGSHIKKRQWGYRNRFAPGGPDIQSMERLEEAGLVQKGQPYQETHFYHATEAGCVAAGLKPHQIRKAMVP</sequence>
<dbReference type="RefSeq" id="WP_035195553.1">
    <property type="nucleotide sequence ID" value="NZ_CCCS020000078.1"/>
</dbReference>
<protein>
    <submittedName>
        <fullName evidence="1">Uncharacterized protein</fullName>
    </submittedName>
</protein>
<evidence type="ECO:0000313" key="3">
    <source>
        <dbReference type="Proteomes" id="UP000193925"/>
    </source>
</evidence>
<organism evidence="1">
    <name type="scientific">Acidithiobacillus ferrivorans</name>
    <dbReference type="NCBI Taxonomy" id="160808"/>
    <lineage>
        <taxon>Bacteria</taxon>
        <taxon>Pseudomonadati</taxon>
        <taxon>Pseudomonadota</taxon>
        <taxon>Acidithiobacillia</taxon>
        <taxon>Acidithiobacillales</taxon>
        <taxon>Acidithiobacillaceae</taxon>
        <taxon>Acidithiobacillus</taxon>
    </lineage>
</organism>
<proteinExistence type="predicted"/>
<dbReference type="EMBL" id="LT841305">
    <property type="protein sequence ID" value="SMH64758.1"/>
    <property type="molecule type" value="Genomic_DNA"/>
</dbReference>
<evidence type="ECO:0000313" key="2">
    <source>
        <dbReference type="EMBL" id="SMH64758.1"/>
    </source>
</evidence>
<reference evidence="2 3" key="3">
    <citation type="submission" date="2017-03" db="EMBL/GenBank/DDBJ databases">
        <authorList>
            <person name="Regsiter A."/>
            <person name="William W."/>
        </authorList>
    </citation>
    <scope>NUCLEOTIDE SEQUENCE [LARGE SCALE GENOMIC DNA]</scope>
    <source>
        <strain evidence="2">PRJEB5721</strain>
    </source>
</reference>
<reference evidence="1" key="1">
    <citation type="submission" date="2014-03" db="EMBL/GenBank/DDBJ databases">
        <authorList>
            <person name="Genoscope - CEA"/>
        </authorList>
    </citation>
    <scope>NUCLEOTIDE SEQUENCE [LARGE SCALE GENOMIC DNA]</scope>
    <source>
        <strain evidence="1">CF27</strain>
    </source>
</reference>
<evidence type="ECO:0000313" key="1">
    <source>
        <dbReference type="EMBL" id="CDQ12115.1"/>
    </source>
</evidence>
<dbReference type="EMBL" id="CCCS020000078">
    <property type="protein sequence ID" value="CDQ12115.1"/>
    <property type="molecule type" value="Genomic_DNA"/>
</dbReference>
<name>A0A060UUM3_9PROT</name>
<reference evidence="1" key="2">
    <citation type="submission" date="2014-07" db="EMBL/GenBank/DDBJ databases">
        <title>Initial genome analysis of the psychrotolerant acidophile Acidithiobacillus ferrivorans CF27: insights into iron and sulfur oxidation pathways and into biofilm formation.</title>
        <authorList>
            <person name="Talla E."/>
            <person name="Hedrich S."/>
            <person name="Mangenot S."/>
            <person name="Ji B."/>
            <person name="Johnson D.B."/>
            <person name="Barbe V."/>
            <person name="Bonnefoy V."/>
        </authorList>
    </citation>
    <scope>NUCLEOTIDE SEQUENCE [LARGE SCALE GENOMIC DNA]</scope>
    <source>
        <strain evidence="1">CF27</strain>
    </source>
</reference>